<evidence type="ECO:0000313" key="3">
    <source>
        <dbReference type="Proteomes" id="UP000034493"/>
    </source>
</evidence>
<feature type="transmembrane region" description="Helical" evidence="1">
    <location>
        <begin position="63"/>
        <end position="82"/>
    </location>
</feature>
<keyword evidence="1" id="KW-0472">Membrane</keyword>
<name>A0A0G0Y2T6_9BACT</name>
<dbReference type="EMBL" id="LCBC01000015">
    <property type="protein sequence ID" value="KKS03781.1"/>
    <property type="molecule type" value="Genomic_DNA"/>
</dbReference>
<gene>
    <name evidence="2" type="ORF">UU56_C0015G0014</name>
</gene>
<keyword evidence="1" id="KW-0812">Transmembrane</keyword>
<keyword evidence="1" id="KW-1133">Transmembrane helix</keyword>
<dbReference type="AlphaFoldDB" id="A0A0G0Y2T6"/>
<evidence type="ECO:0000256" key="1">
    <source>
        <dbReference type="SAM" id="Phobius"/>
    </source>
</evidence>
<proteinExistence type="predicted"/>
<feature type="transmembrane region" description="Helical" evidence="1">
    <location>
        <begin position="7"/>
        <end position="24"/>
    </location>
</feature>
<sequence length="83" mass="9497">MKQFDTVAHIFLLFALGLGAVGIYRSRYDATGQFLVILVLSVFYILWGVLYHHLRGDLKRKLFFEYLILASIAGVVGFLVFVR</sequence>
<reference evidence="2 3" key="1">
    <citation type="journal article" date="2015" name="Nature">
        <title>rRNA introns, odd ribosomes, and small enigmatic genomes across a large radiation of phyla.</title>
        <authorList>
            <person name="Brown C.T."/>
            <person name="Hug L.A."/>
            <person name="Thomas B.C."/>
            <person name="Sharon I."/>
            <person name="Castelle C.J."/>
            <person name="Singh A."/>
            <person name="Wilkins M.J."/>
            <person name="Williams K.H."/>
            <person name="Banfield J.F."/>
        </authorList>
    </citation>
    <scope>NUCLEOTIDE SEQUENCE [LARGE SCALE GENOMIC DNA]</scope>
</reference>
<feature type="transmembrane region" description="Helical" evidence="1">
    <location>
        <begin position="30"/>
        <end position="51"/>
    </location>
</feature>
<protein>
    <submittedName>
        <fullName evidence="2">Uncharacterized protein</fullName>
    </submittedName>
</protein>
<dbReference type="Proteomes" id="UP000034493">
    <property type="component" value="Unassembled WGS sequence"/>
</dbReference>
<evidence type="ECO:0000313" key="2">
    <source>
        <dbReference type="EMBL" id="KKS03781.1"/>
    </source>
</evidence>
<comment type="caution">
    <text evidence="2">The sequence shown here is derived from an EMBL/GenBank/DDBJ whole genome shotgun (WGS) entry which is preliminary data.</text>
</comment>
<organism evidence="2 3">
    <name type="scientific">Candidatus Curtissbacteria bacterium GW2011_GWA2_41_24</name>
    <dbReference type="NCBI Taxonomy" id="1618411"/>
    <lineage>
        <taxon>Bacteria</taxon>
        <taxon>Candidatus Curtissiibacteriota</taxon>
    </lineage>
</organism>
<accession>A0A0G0Y2T6</accession>